<reference evidence="1 2" key="1">
    <citation type="submission" date="2016-11" db="EMBL/GenBank/DDBJ databases">
        <authorList>
            <person name="Jaros S."/>
            <person name="Januszkiewicz K."/>
            <person name="Wedrychowicz H."/>
        </authorList>
    </citation>
    <scope>NUCLEOTIDE SEQUENCE [LARGE SCALE GENOMIC DNA]</scope>
</reference>
<name>A0A2X0MZ03_9BASI</name>
<dbReference type="AlphaFoldDB" id="A0A2X0MZ03"/>
<sequence length="69" mass="7833">MISVAGPRRAHARTAKVLQEANGPYKVPREIEFVENLLQPASGKIRRIELRQAEYKEKAHIVAKQKAKL</sequence>
<proteinExistence type="predicted"/>
<keyword evidence="2" id="KW-1185">Reference proteome</keyword>
<organism evidence="1 2">
    <name type="scientific">Microbotryum silenes-dioicae</name>
    <dbReference type="NCBI Taxonomy" id="796604"/>
    <lineage>
        <taxon>Eukaryota</taxon>
        <taxon>Fungi</taxon>
        <taxon>Dikarya</taxon>
        <taxon>Basidiomycota</taxon>
        <taxon>Pucciniomycotina</taxon>
        <taxon>Microbotryomycetes</taxon>
        <taxon>Microbotryales</taxon>
        <taxon>Microbotryaceae</taxon>
        <taxon>Microbotryum</taxon>
    </lineage>
</organism>
<evidence type="ECO:0000313" key="2">
    <source>
        <dbReference type="Proteomes" id="UP000249464"/>
    </source>
</evidence>
<dbReference type="SUPFAM" id="SSF56801">
    <property type="entry name" value="Acetyl-CoA synthetase-like"/>
    <property type="match status" value="1"/>
</dbReference>
<accession>A0A2X0MZ03</accession>
<evidence type="ECO:0000313" key="1">
    <source>
        <dbReference type="EMBL" id="SGY50352.1"/>
    </source>
</evidence>
<dbReference type="EMBL" id="FQNC01000043">
    <property type="protein sequence ID" value="SGY50352.1"/>
    <property type="molecule type" value="Genomic_DNA"/>
</dbReference>
<dbReference type="STRING" id="796604.A0A2X0MZ03"/>
<dbReference type="Proteomes" id="UP000249464">
    <property type="component" value="Unassembled WGS sequence"/>
</dbReference>
<protein>
    <submittedName>
        <fullName evidence="1">BQ5605_C001g00874 protein</fullName>
    </submittedName>
</protein>
<dbReference type="InterPro" id="IPR045851">
    <property type="entry name" value="AMP-bd_C_sf"/>
</dbReference>
<gene>
    <name evidence="1" type="primary">BQ5605_C001g00874</name>
    <name evidence="1" type="ORF">BQ5605_C001G00874</name>
</gene>
<dbReference type="Gene3D" id="3.30.300.30">
    <property type="match status" value="1"/>
</dbReference>